<evidence type="ECO:0000256" key="1">
    <source>
        <dbReference type="SAM" id="Phobius"/>
    </source>
</evidence>
<reference evidence="2 3" key="1">
    <citation type="submission" date="2019-02" db="EMBL/GenBank/DDBJ databases">
        <title>WGS of Pseudoxanthomonas species novum from clinical isolates.</title>
        <authorList>
            <person name="Bernier A.-M."/>
            <person name="Bernard K."/>
            <person name="Vachon A."/>
        </authorList>
    </citation>
    <scope>NUCLEOTIDE SEQUENCE [LARGE SCALE GENOMIC DNA]</scope>
    <source>
        <strain evidence="2 3">NML140781</strain>
    </source>
</reference>
<dbReference type="EMBL" id="SHMF01000003">
    <property type="protein sequence ID" value="TAA34653.1"/>
    <property type="molecule type" value="Genomic_DNA"/>
</dbReference>
<organism evidence="2 3">
    <name type="scientific">Pseudoxanthomonas winnipegensis</name>
    <dbReference type="NCBI Taxonomy" id="2480810"/>
    <lineage>
        <taxon>Bacteria</taxon>
        <taxon>Pseudomonadati</taxon>
        <taxon>Pseudomonadota</taxon>
        <taxon>Gammaproteobacteria</taxon>
        <taxon>Lysobacterales</taxon>
        <taxon>Lysobacteraceae</taxon>
        <taxon>Pseudoxanthomonas</taxon>
    </lineage>
</organism>
<sequence length="67" mass="7093">MSAVFLIRGIKHLLEPMPTLLPATDATPWANGYAVGQSLGITVQLIAGVGLLVLAARALLAKREKQQ</sequence>
<dbReference type="RefSeq" id="WP_130524039.1">
    <property type="nucleotide sequence ID" value="NZ_SHLZ01000002.1"/>
</dbReference>
<keyword evidence="1" id="KW-0812">Transmembrane</keyword>
<evidence type="ECO:0000313" key="2">
    <source>
        <dbReference type="EMBL" id="TAA34653.1"/>
    </source>
</evidence>
<keyword evidence="1" id="KW-1133">Transmembrane helix</keyword>
<keyword evidence="1" id="KW-0472">Membrane</keyword>
<proteinExistence type="predicted"/>
<protein>
    <submittedName>
        <fullName evidence="2">Uncharacterized protein</fullName>
    </submittedName>
</protein>
<gene>
    <name evidence="2" type="ORF">EA656_13180</name>
</gene>
<comment type="caution">
    <text evidence="2">The sequence shown here is derived from an EMBL/GenBank/DDBJ whole genome shotgun (WGS) entry which is preliminary data.</text>
</comment>
<feature type="transmembrane region" description="Helical" evidence="1">
    <location>
        <begin position="39"/>
        <end position="60"/>
    </location>
</feature>
<dbReference type="AlphaFoldDB" id="A0A4Q8LUD5"/>
<name>A0A4Q8LUD5_9GAMM</name>
<dbReference type="Proteomes" id="UP000292087">
    <property type="component" value="Unassembled WGS sequence"/>
</dbReference>
<evidence type="ECO:0000313" key="3">
    <source>
        <dbReference type="Proteomes" id="UP000292087"/>
    </source>
</evidence>
<accession>A0A4Q8LUD5</accession>